<proteinExistence type="inferred from homology"/>
<dbReference type="STRING" id="197479.BFW38_01905"/>
<comment type="similarity">
    <text evidence="3">Belongs to the methyl-accepting chemotaxis (MCP) protein family.</text>
</comment>
<dbReference type="SUPFAM" id="SSF58104">
    <property type="entry name" value="Methyl-accepting chemotaxis protein (MCP) signaling domain"/>
    <property type="match status" value="1"/>
</dbReference>
<accession>A0A1E2V6J9</accession>
<organism evidence="8 9">
    <name type="scientific">Terasakiispira papahanaumokuakeensis</name>
    <dbReference type="NCBI Taxonomy" id="197479"/>
    <lineage>
        <taxon>Bacteria</taxon>
        <taxon>Pseudomonadati</taxon>
        <taxon>Pseudomonadota</taxon>
        <taxon>Gammaproteobacteria</taxon>
        <taxon>Oceanospirillales</taxon>
        <taxon>Terasakiispira</taxon>
    </lineage>
</organism>
<comment type="subcellular location">
    <subcellularLocation>
        <location evidence="1">Membrane</location>
    </subcellularLocation>
</comment>
<evidence type="ECO:0000259" key="7">
    <source>
        <dbReference type="PROSITE" id="PS50885"/>
    </source>
</evidence>
<evidence type="ECO:0008006" key="10">
    <source>
        <dbReference type="Google" id="ProtNLM"/>
    </source>
</evidence>
<keyword evidence="2 4" id="KW-0807">Transducer</keyword>
<keyword evidence="5" id="KW-0472">Membrane</keyword>
<dbReference type="SMART" id="SM00283">
    <property type="entry name" value="MA"/>
    <property type="match status" value="1"/>
</dbReference>
<sequence>MMKPRFMNASIQTKINLALLGVLLVVMVVSITLTIRSERSMAEAMMWERAHDTADAYLDGLNLMMITGTLADHRDTLRTKVLSQKDVVGARVIRGEPVKRFFGTGTDSEQVIDDLDQRGLEGEALNIIQDSPKGRVLTVVKPVTAMSDYRGTNCLTCHVVEEDTVLGAIRVSYSLAGVDQEINQNLLRLGGVQAILFAAGVALISFLLYRLIIRPVKRLRTVMRQVDETSDLTLRVTSVHSRDEVGLMAMAFNRMVERLANSFEQVAEQTSRLQSSATQIADVAEETRRAVSVQHGETDQMANAMAEVEASAHEARARAMNATEASSAADQQAQSGRALTEGASASIRQLTEQVMQSAQVIRQLDDYSGQVGHVLEMITDIAEQTNLLALNAAIEAARAGESGRGFAVVADEVRSLATRTHESTQEVKRTIVQLQQEAKEAVSMMEAAQEDARRSVDDVSQVGTSLSEIVDAVAHIDTLNGQMTEAAEAQAEMAVRVNGQVQHISTIAEQTSGDAERLTQVSDDLVALSQSLEQLVGQFRLK</sequence>
<evidence type="ECO:0000256" key="1">
    <source>
        <dbReference type="ARBA" id="ARBA00004370"/>
    </source>
</evidence>
<feature type="domain" description="HAMP" evidence="7">
    <location>
        <begin position="210"/>
        <end position="264"/>
    </location>
</feature>
<dbReference type="Proteomes" id="UP000094291">
    <property type="component" value="Unassembled WGS sequence"/>
</dbReference>
<reference evidence="8 9" key="1">
    <citation type="submission" date="2016-08" db="EMBL/GenBank/DDBJ databases">
        <authorList>
            <person name="Seilhamer J.J."/>
        </authorList>
    </citation>
    <scope>NUCLEOTIDE SEQUENCE [LARGE SCALE GENOMIC DNA]</scope>
    <source>
        <strain evidence="8 9">PH27A</strain>
    </source>
</reference>
<dbReference type="PROSITE" id="PS50111">
    <property type="entry name" value="CHEMOTAXIS_TRANSDUC_2"/>
    <property type="match status" value="1"/>
</dbReference>
<dbReference type="Pfam" id="PF00015">
    <property type="entry name" value="MCPsignal"/>
    <property type="match status" value="1"/>
</dbReference>
<dbReference type="GO" id="GO:0016020">
    <property type="term" value="C:membrane"/>
    <property type="evidence" value="ECO:0007669"/>
    <property type="project" value="UniProtKB-SubCell"/>
</dbReference>
<dbReference type="GO" id="GO:0006935">
    <property type="term" value="P:chemotaxis"/>
    <property type="evidence" value="ECO:0007669"/>
    <property type="project" value="UniProtKB-ARBA"/>
</dbReference>
<protein>
    <recommendedName>
        <fullName evidence="10">Chemotaxis protein</fullName>
    </recommendedName>
</protein>
<evidence type="ECO:0000256" key="4">
    <source>
        <dbReference type="PROSITE-ProRule" id="PRU00284"/>
    </source>
</evidence>
<keyword evidence="5" id="KW-0812">Transmembrane</keyword>
<dbReference type="AlphaFoldDB" id="A0A1E2V6J9"/>
<evidence type="ECO:0000256" key="2">
    <source>
        <dbReference type="ARBA" id="ARBA00023224"/>
    </source>
</evidence>
<dbReference type="InterPro" id="IPR004089">
    <property type="entry name" value="MCPsignal_dom"/>
</dbReference>
<dbReference type="CDD" id="cd06225">
    <property type="entry name" value="HAMP"/>
    <property type="match status" value="1"/>
</dbReference>
<evidence type="ECO:0000256" key="3">
    <source>
        <dbReference type="ARBA" id="ARBA00029447"/>
    </source>
</evidence>
<evidence type="ECO:0000313" key="9">
    <source>
        <dbReference type="Proteomes" id="UP000094291"/>
    </source>
</evidence>
<keyword evidence="9" id="KW-1185">Reference proteome</keyword>
<name>A0A1E2V6J9_9GAMM</name>
<dbReference type="SMART" id="SM00304">
    <property type="entry name" value="HAMP"/>
    <property type="match status" value="1"/>
</dbReference>
<dbReference type="FunFam" id="1.10.287.950:FF:000001">
    <property type="entry name" value="Methyl-accepting chemotaxis sensory transducer"/>
    <property type="match status" value="1"/>
</dbReference>
<gene>
    <name evidence="8" type="ORF">BFW38_01905</name>
</gene>
<dbReference type="Gene3D" id="3.30.450.290">
    <property type="match status" value="1"/>
</dbReference>
<dbReference type="GO" id="GO:0007165">
    <property type="term" value="P:signal transduction"/>
    <property type="evidence" value="ECO:0007669"/>
    <property type="project" value="UniProtKB-KW"/>
</dbReference>
<dbReference type="Gene3D" id="1.10.287.950">
    <property type="entry name" value="Methyl-accepting chemotaxis protein"/>
    <property type="match status" value="1"/>
</dbReference>
<evidence type="ECO:0000313" key="8">
    <source>
        <dbReference type="EMBL" id="ODC02482.1"/>
    </source>
</evidence>
<evidence type="ECO:0000259" key="6">
    <source>
        <dbReference type="PROSITE" id="PS50111"/>
    </source>
</evidence>
<dbReference type="PANTHER" id="PTHR32089">
    <property type="entry name" value="METHYL-ACCEPTING CHEMOTAXIS PROTEIN MCPB"/>
    <property type="match status" value="1"/>
</dbReference>
<dbReference type="PANTHER" id="PTHR32089:SF112">
    <property type="entry name" value="LYSOZYME-LIKE PROTEIN-RELATED"/>
    <property type="match status" value="1"/>
</dbReference>
<dbReference type="Pfam" id="PF00672">
    <property type="entry name" value="HAMP"/>
    <property type="match status" value="1"/>
</dbReference>
<evidence type="ECO:0000256" key="5">
    <source>
        <dbReference type="SAM" id="Phobius"/>
    </source>
</evidence>
<feature type="domain" description="Methyl-accepting transducer" evidence="6">
    <location>
        <begin position="269"/>
        <end position="505"/>
    </location>
</feature>
<dbReference type="RefSeq" id="WP_068996867.1">
    <property type="nucleotide sequence ID" value="NZ_MDTQ01000001.1"/>
</dbReference>
<dbReference type="InterPro" id="IPR003660">
    <property type="entry name" value="HAMP_dom"/>
</dbReference>
<keyword evidence="5" id="KW-1133">Transmembrane helix</keyword>
<dbReference type="EMBL" id="MDTQ01000001">
    <property type="protein sequence ID" value="ODC02482.1"/>
    <property type="molecule type" value="Genomic_DNA"/>
</dbReference>
<feature type="transmembrane region" description="Helical" evidence="5">
    <location>
        <begin position="194"/>
        <end position="213"/>
    </location>
</feature>
<dbReference type="PROSITE" id="PS50885">
    <property type="entry name" value="HAMP"/>
    <property type="match status" value="1"/>
</dbReference>
<comment type="caution">
    <text evidence="8">The sequence shown here is derived from an EMBL/GenBank/DDBJ whole genome shotgun (WGS) entry which is preliminary data.</text>
</comment>